<dbReference type="EMBL" id="JADWDJ010000017">
    <property type="protein sequence ID" value="KAG5267314.1"/>
    <property type="molecule type" value="Genomic_DNA"/>
</dbReference>
<reference evidence="1 2" key="1">
    <citation type="submission" date="2020-10" db="EMBL/GenBank/DDBJ databases">
        <title>Chromosome-scale genome assembly of the Allis shad, Alosa alosa.</title>
        <authorList>
            <person name="Margot Z."/>
            <person name="Christophe K."/>
            <person name="Cabau C."/>
            <person name="Louis A."/>
            <person name="Berthelot C."/>
            <person name="Parey E."/>
            <person name="Roest Crollius H."/>
            <person name="Montfort J."/>
            <person name="Robinson-Rechavi M."/>
            <person name="Bucao C."/>
            <person name="Bouchez O."/>
            <person name="Gislard M."/>
            <person name="Lluch J."/>
            <person name="Milhes M."/>
            <person name="Lampietro C."/>
            <person name="Lopez Roques C."/>
            <person name="Donnadieu C."/>
            <person name="Braasch I."/>
            <person name="Desvignes T."/>
            <person name="Postlethwait J."/>
            <person name="Bobe J."/>
            <person name="Guiguen Y."/>
        </authorList>
    </citation>
    <scope>NUCLEOTIDE SEQUENCE [LARGE SCALE GENOMIC DNA]</scope>
    <source>
        <strain evidence="1">M-15738</strain>
        <tissue evidence="1">Blood</tissue>
    </source>
</reference>
<dbReference type="PANTHER" id="PTHR12153:SF15">
    <property type="entry name" value="PROTEIN ADENYLYLTRANSFERASE SELO, MITOCHONDRIAL"/>
    <property type="match status" value="1"/>
</dbReference>
<proteinExistence type="predicted"/>
<protein>
    <recommendedName>
        <fullName evidence="3">Selenoprotein O</fullName>
    </recommendedName>
</protein>
<dbReference type="PANTHER" id="PTHR12153">
    <property type="entry name" value="SELENOPROTEIN O"/>
    <property type="match status" value="1"/>
</dbReference>
<evidence type="ECO:0000313" key="1">
    <source>
        <dbReference type="EMBL" id="KAG5267314.1"/>
    </source>
</evidence>
<name>A0AAV6FWW7_9TELE</name>
<organism evidence="1 2">
    <name type="scientific">Alosa alosa</name>
    <name type="common">allis shad</name>
    <dbReference type="NCBI Taxonomy" id="278164"/>
    <lineage>
        <taxon>Eukaryota</taxon>
        <taxon>Metazoa</taxon>
        <taxon>Chordata</taxon>
        <taxon>Craniata</taxon>
        <taxon>Vertebrata</taxon>
        <taxon>Euteleostomi</taxon>
        <taxon>Actinopterygii</taxon>
        <taxon>Neopterygii</taxon>
        <taxon>Teleostei</taxon>
        <taxon>Clupei</taxon>
        <taxon>Clupeiformes</taxon>
        <taxon>Clupeoidei</taxon>
        <taxon>Clupeidae</taxon>
        <taxon>Alosa</taxon>
    </lineage>
</organism>
<evidence type="ECO:0000313" key="2">
    <source>
        <dbReference type="Proteomes" id="UP000823561"/>
    </source>
</evidence>
<evidence type="ECO:0008006" key="3">
    <source>
        <dbReference type="Google" id="ProtNLM"/>
    </source>
</evidence>
<sequence>MMLSMSQANPAMFSIMASKPEVAKQLRKLGRLKELLETNKEDLAAKQRGDWLRWIQRYRRRLARECEKECDKPNVERLNMKRIQTMDSTNPRFILRNYIAQNAIEAAEKGDFSEVQRVLKLLERPYSAQPGVEHPGWLGQAHQGDAVVLADQVEPAGAYGKDPDSVARCLPYDRLVTNPS</sequence>
<comment type="caution">
    <text evidence="1">The sequence shown here is derived from an EMBL/GenBank/DDBJ whole genome shotgun (WGS) entry which is preliminary data.</text>
</comment>
<gene>
    <name evidence="1" type="ORF">AALO_G00220370</name>
</gene>
<dbReference type="Proteomes" id="UP000823561">
    <property type="component" value="Chromosome 17"/>
</dbReference>
<keyword evidence="2" id="KW-1185">Reference proteome</keyword>
<accession>A0AAV6FWW7</accession>
<dbReference type="AlphaFoldDB" id="A0AAV6FWW7"/>